<proteinExistence type="predicted"/>
<dbReference type="Proteomes" id="UP001372834">
    <property type="component" value="Unassembled WGS sequence"/>
</dbReference>
<evidence type="ECO:0000256" key="1">
    <source>
        <dbReference type="SAM" id="MobiDB-lite"/>
    </source>
</evidence>
<evidence type="ECO:0000313" key="4">
    <source>
        <dbReference type="Proteomes" id="UP001372834"/>
    </source>
</evidence>
<evidence type="ECO:0000313" key="3">
    <source>
        <dbReference type="EMBL" id="KAK6636735.1"/>
    </source>
</evidence>
<protein>
    <submittedName>
        <fullName evidence="3">Uncharacterized protein</fullName>
    </submittedName>
</protein>
<dbReference type="AlphaFoldDB" id="A0AAN8PLC2"/>
<feature type="region of interest" description="Disordered" evidence="1">
    <location>
        <begin position="68"/>
        <end position="90"/>
    </location>
</feature>
<name>A0AAN8PLC2_POLSC</name>
<feature type="region of interest" description="Disordered" evidence="1">
    <location>
        <begin position="19"/>
        <end position="42"/>
    </location>
</feature>
<organism evidence="3 4">
    <name type="scientific">Polyplax serrata</name>
    <name type="common">Common mouse louse</name>
    <dbReference type="NCBI Taxonomy" id="468196"/>
    <lineage>
        <taxon>Eukaryota</taxon>
        <taxon>Metazoa</taxon>
        <taxon>Ecdysozoa</taxon>
        <taxon>Arthropoda</taxon>
        <taxon>Hexapoda</taxon>
        <taxon>Insecta</taxon>
        <taxon>Pterygota</taxon>
        <taxon>Neoptera</taxon>
        <taxon>Paraneoptera</taxon>
        <taxon>Psocodea</taxon>
        <taxon>Troctomorpha</taxon>
        <taxon>Phthiraptera</taxon>
        <taxon>Anoplura</taxon>
        <taxon>Polyplacidae</taxon>
        <taxon>Polyplax</taxon>
    </lineage>
</organism>
<sequence length="90" mass="10701">MKSLQLIILLVDLELDRAEMEETKGNNRRKKKKGKTRKNNKKRGMLWDELRGYFKNLLKTIEFQHKPIKRLTEYPSPPRGSCNHPPTRDP</sequence>
<comment type="caution">
    <text evidence="3">The sequence shown here is derived from an EMBL/GenBank/DDBJ whole genome shotgun (WGS) entry which is preliminary data.</text>
</comment>
<reference evidence="3 4" key="1">
    <citation type="submission" date="2023-10" db="EMBL/GenBank/DDBJ databases">
        <title>Genomes of two closely related lineages of the louse Polyplax serrata with different host specificities.</title>
        <authorList>
            <person name="Martinu J."/>
            <person name="Tarabai H."/>
            <person name="Stefka J."/>
            <person name="Hypsa V."/>
        </authorList>
    </citation>
    <scope>NUCLEOTIDE SEQUENCE [LARGE SCALE GENOMIC DNA]</scope>
    <source>
        <strain evidence="3">HR10_N</strain>
    </source>
</reference>
<accession>A0AAN8PLC2</accession>
<gene>
    <name evidence="3" type="ORF">RUM43_010398</name>
</gene>
<feature type="chain" id="PRO_5042858363" evidence="2">
    <location>
        <begin position="21"/>
        <end position="90"/>
    </location>
</feature>
<feature type="signal peptide" evidence="2">
    <location>
        <begin position="1"/>
        <end position="20"/>
    </location>
</feature>
<feature type="compositionally biased region" description="Basic residues" evidence="1">
    <location>
        <begin position="26"/>
        <end position="42"/>
    </location>
</feature>
<keyword evidence="2" id="KW-0732">Signal</keyword>
<evidence type="ECO:0000256" key="2">
    <source>
        <dbReference type="SAM" id="SignalP"/>
    </source>
</evidence>
<dbReference type="EMBL" id="JAWJWE010000004">
    <property type="protein sequence ID" value="KAK6636735.1"/>
    <property type="molecule type" value="Genomic_DNA"/>
</dbReference>